<comment type="subcellular location">
    <subcellularLocation>
        <location evidence="1">Cell membrane</location>
        <topology evidence="1">Multi-pass membrane protein</topology>
    </subcellularLocation>
</comment>
<dbReference type="AlphaFoldDB" id="A0A6I2UJB7"/>
<evidence type="ECO:0000256" key="6">
    <source>
        <dbReference type="ARBA" id="ARBA00022692"/>
    </source>
</evidence>
<accession>A0A6I2UJB7</accession>
<protein>
    <submittedName>
        <fullName evidence="10">PTS mannose/fructose/sorbose transporter subunit IIC</fullName>
    </submittedName>
</protein>
<keyword evidence="8 9" id="KW-0472">Membrane</keyword>
<dbReference type="PROSITE" id="PS51106">
    <property type="entry name" value="PTS_EIIC_TYPE_4"/>
    <property type="match status" value="1"/>
</dbReference>
<evidence type="ECO:0000256" key="8">
    <source>
        <dbReference type="ARBA" id="ARBA00023136"/>
    </source>
</evidence>
<dbReference type="EMBL" id="VUNR01000012">
    <property type="protein sequence ID" value="MSU08816.1"/>
    <property type="molecule type" value="Genomic_DNA"/>
</dbReference>
<sequence length="267" mass="27132">MGTLTLIGIIIVSLLAGMESVMDEFEFHQPILACSLIGIVAGDPVPCIILGGTLQMIALGWANIGAAVAPDAALASVASAIILIQGGQGVAGIPTAIGIAIPLAVAGLFTTMIVRTLSVPIVHMMDGAAEKGSFAAIEFWQIVAVLMQGARIAIPAVALCFIPAEVVQAGLQSIPEWLTTGMAIGGGMVVAVGYAMVINMIANKETWAFLILGFCVAALTEITLISLGAIAMAMVMIYLHLSENGGGNGGSGNGGSKDPIGDILDDY</sequence>
<evidence type="ECO:0000313" key="11">
    <source>
        <dbReference type="Proteomes" id="UP000433181"/>
    </source>
</evidence>
<name>A0A6I2UJB7_9FIRM</name>
<keyword evidence="4" id="KW-0762">Sugar transport</keyword>
<dbReference type="InterPro" id="IPR050303">
    <property type="entry name" value="GatZ_KbaZ_carbometab"/>
</dbReference>
<keyword evidence="5" id="KW-0598">Phosphotransferase system</keyword>
<proteinExistence type="predicted"/>
<evidence type="ECO:0000256" key="9">
    <source>
        <dbReference type="SAM" id="Phobius"/>
    </source>
</evidence>
<feature type="transmembrane region" description="Helical" evidence="9">
    <location>
        <begin position="30"/>
        <end position="52"/>
    </location>
</feature>
<reference evidence="10 11" key="1">
    <citation type="submission" date="2019-08" db="EMBL/GenBank/DDBJ databases">
        <title>In-depth cultivation of the pig gut microbiome towards novel bacterial diversity and tailored functional studies.</title>
        <authorList>
            <person name="Wylensek D."/>
            <person name="Hitch T.C.A."/>
            <person name="Clavel T."/>
        </authorList>
    </citation>
    <scope>NUCLEOTIDE SEQUENCE [LARGE SCALE GENOMIC DNA]</scope>
    <source>
        <strain evidence="10 11">WCA-693-APC-5D-A</strain>
    </source>
</reference>
<keyword evidence="3" id="KW-1003">Cell membrane</keyword>
<dbReference type="GO" id="GO:0009401">
    <property type="term" value="P:phosphoenolpyruvate-dependent sugar phosphotransferase system"/>
    <property type="evidence" value="ECO:0007669"/>
    <property type="project" value="UniProtKB-KW"/>
</dbReference>
<evidence type="ECO:0000256" key="4">
    <source>
        <dbReference type="ARBA" id="ARBA00022597"/>
    </source>
</evidence>
<evidence type="ECO:0000256" key="1">
    <source>
        <dbReference type="ARBA" id="ARBA00004651"/>
    </source>
</evidence>
<comment type="caution">
    <text evidence="10">The sequence shown here is derived from an EMBL/GenBank/DDBJ whole genome shotgun (WGS) entry which is preliminary data.</text>
</comment>
<gene>
    <name evidence="10" type="ORF">FYJ84_07450</name>
</gene>
<dbReference type="Pfam" id="PF03609">
    <property type="entry name" value="EII-Sor"/>
    <property type="match status" value="1"/>
</dbReference>
<dbReference type="RefSeq" id="WP_154406972.1">
    <property type="nucleotide sequence ID" value="NZ_JAQXJM010000088.1"/>
</dbReference>
<dbReference type="PANTHER" id="PTHR32502">
    <property type="entry name" value="N-ACETYLGALACTOSAMINE PERMEASE II COMPONENT-RELATED"/>
    <property type="match status" value="1"/>
</dbReference>
<evidence type="ECO:0000256" key="7">
    <source>
        <dbReference type="ARBA" id="ARBA00022989"/>
    </source>
</evidence>
<feature type="transmembrane region" description="Helical" evidence="9">
    <location>
        <begin position="209"/>
        <end position="239"/>
    </location>
</feature>
<feature type="transmembrane region" description="Helical" evidence="9">
    <location>
        <begin position="64"/>
        <end position="84"/>
    </location>
</feature>
<dbReference type="Proteomes" id="UP000433181">
    <property type="component" value="Unassembled WGS sequence"/>
</dbReference>
<keyword evidence="6 9" id="KW-0812">Transmembrane</keyword>
<dbReference type="GeneID" id="96778749"/>
<dbReference type="NCBIfam" id="NF011647">
    <property type="entry name" value="PRK15065.1"/>
    <property type="match status" value="1"/>
</dbReference>
<keyword evidence="7 9" id="KW-1133">Transmembrane helix</keyword>
<evidence type="ECO:0000256" key="5">
    <source>
        <dbReference type="ARBA" id="ARBA00022683"/>
    </source>
</evidence>
<evidence type="ECO:0000313" key="10">
    <source>
        <dbReference type="EMBL" id="MSU08816.1"/>
    </source>
</evidence>
<organism evidence="10 11">
    <name type="scientific">Anaerovibrio slackiae</name>
    <dbReference type="NCBI Taxonomy" id="2652309"/>
    <lineage>
        <taxon>Bacteria</taxon>
        <taxon>Bacillati</taxon>
        <taxon>Bacillota</taxon>
        <taxon>Negativicutes</taxon>
        <taxon>Selenomonadales</taxon>
        <taxon>Selenomonadaceae</taxon>
        <taxon>Anaerovibrio</taxon>
    </lineage>
</organism>
<dbReference type="GO" id="GO:0005886">
    <property type="term" value="C:plasma membrane"/>
    <property type="evidence" value="ECO:0007669"/>
    <property type="project" value="UniProtKB-SubCell"/>
</dbReference>
<dbReference type="PANTHER" id="PTHR32502:SF25">
    <property type="entry name" value="PHOSPHOTRANSFERASE SYSTEM, MANNOSE-SPECIFIC EIIC"/>
    <property type="match status" value="1"/>
</dbReference>
<feature type="transmembrane region" description="Helical" evidence="9">
    <location>
        <begin position="177"/>
        <end position="197"/>
    </location>
</feature>
<evidence type="ECO:0000256" key="2">
    <source>
        <dbReference type="ARBA" id="ARBA00022448"/>
    </source>
</evidence>
<feature type="transmembrane region" description="Helical" evidence="9">
    <location>
        <begin position="90"/>
        <end position="114"/>
    </location>
</feature>
<keyword evidence="11" id="KW-1185">Reference proteome</keyword>
<dbReference type="InterPro" id="IPR004700">
    <property type="entry name" value="PTS_IIC_man"/>
</dbReference>
<keyword evidence="2" id="KW-0813">Transport</keyword>
<evidence type="ECO:0000256" key="3">
    <source>
        <dbReference type="ARBA" id="ARBA00022475"/>
    </source>
</evidence>